<dbReference type="Pfam" id="PF00440">
    <property type="entry name" value="TetR_N"/>
    <property type="match status" value="1"/>
</dbReference>
<gene>
    <name evidence="6" type="ORF">ACFY05_37850</name>
</gene>
<protein>
    <submittedName>
        <fullName evidence="6">TetR/AcrR family transcriptional regulator</fullName>
    </submittedName>
</protein>
<dbReference type="PANTHER" id="PTHR30055:SF220">
    <property type="entry name" value="TETR-FAMILY REGULATORY PROTEIN"/>
    <property type="match status" value="1"/>
</dbReference>
<evidence type="ECO:0000259" key="5">
    <source>
        <dbReference type="PROSITE" id="PS50977"/>
    </source>
</evidence>
<keyword evidence="7" id="KW-1185">Reference proteome</keyword>
<dbReference type="SUPFAM" id="SSF48498">
    <property type="entry name" value="Tetracyclin repressor-like, C-terminal domain"/>
    <property type="match status" value="1"/>
</dbReference>
<dbReference type="SUPFAM" id="SSF46689">
    <property type="entry name" value="Homeodomain-like"/>
    <property type="match status" value="1"/>
</dbReference>
<dbReference type="InterPro" id="IPR001647">
    <property type="entry name" value="HTH_TetR"/>
</dbReference>
<evidence type="ECO:0000256" key="3">
    <source>
        <dbReference type="ARBA" id="ARBA00023163"/>
    </source>
</evidence>
<dbReference type="InterPro" id="IPR036271">
    <property type="entry name" value="Tet_transcr_reg_TetR-rel_C_sf"/>
</dbReference>
<dbReference type="EMBL" id="JBIAXI010000034">
    <property type="protein sequence ID" value="MFF4778604.1"/>
    <property type="molecule type" value="Genomic_DNA"/>
</dbReference>
<evidence type="ECO:0000313" key="6">
    <source>
        <dbReference type="EMBL" id="MFF4778604.1"/>
    </source>
</evidence>
<dbReference type="InterPro" id="IPR050109">
    <property type="entry name" value="HTH-type_TetR-like_transc_reg"/>
</dbReference>
<keyword evidence="3" id="KW-0804">Transcription</keyword>
<evidence type="ECO:0000256" key="1">
    <source>
        <dbReference type="ARBA" id="ARBA00023015"/>
    </source>
</evidence>
<reference evidence="6 7" key="1">
    <citation type="submission" date="2024-10" db="EMBL/GenBank/DDBJ databases">
        <title>The Natural Products Discovery Center: Release of the First 8490 Sequenced Strains for Exploring Actinobacteria Biosynthetic Diversity.</title>
        <authorList>
            <person name="Kalkreuter E."/>
            <person name="Kautsar S.A."/>
            <person name="Yang D."/>
            <person name="Bader C.D."/>
            <person name="Teijaro C.N."/>
            <person name="Fluegel L."/>
            <person name="Davis C.M."/>
            <person name="Simpson J.R."/>
            <person name="Lauterbach L."/>
            <person name="Steele A.D."/>
            <person name="Gui C."/>
            <person name="Meng S."/>
            <person name="Li G."/>
            <person name="Viehrig K."/>
            <person name="Ye F."/>
            <person name="Su P."/>
            <person name="Kiefer A.F."/>
            <person name="Nichols A."/>
            <person name="Cepeda A.J."/>
            <person name="Yan W."/>
            <person name="Fan B."/>
            <person name="Jiang Y."/>
            <person name="Adhikari A."/>
            <person name="Zheng C.-J."/>
            <person name="Schuster L."/>
            <person name="Cowan T.M."/>
            <person name="Smanski M.J."/>
            <person name="Chevrette M.G."/>
            <person name="De Carvalho L.P.S."/>
            <person name="Shen B."/>
        </authorList>
    </citation>
    <scope>NUCLEOTIDE SEQUENCE [LARGE SCALE GENOMIC DNA]</scope>
    <source>
        <strain evidence="6 7">NPDC001281</strain>
    </source>
</reference>
<feature type="DNA-binding region" description="H-T-H motif" evidence="4">
    <location>
        <begin position="28"/>
        <end position="47"/>
    </location>
</feature>
<evidence type="ECO:0000313" key="7">
    <source>
        <dbReference type="Proteomes" id="UP001602119"/>
    </source>
</evidence>
<dbReference type="InterPro" id="IPR025996">
    <property type="entry name" value="MT1864/Rv1816-like_C"/>
</dbReference>
<dbReference type="RefSeq" id="WP_387347180.1">
    <property type="nucleotide sequence ID" value="NZ_JBIAXI010000034.1"/>
</dbReference>
<keyword evidence="2 4" id="KW-0238">DNA-binding</keyword>
<proteinExistence type="predicted"/>
<sequence length="209" mass="22365">MQSEGSLQKRLVDVGVEIVLTEGVSSVGLREIARRAGVSHGAPRRYFPTHQALLSAIARRGFTDLAERFAKAADNAASPVAQLRALAGAYVRYAQERPGMFELMFRHDLLRGQALGAGQPQLREASMPLFGRLVDLIARCREQGSGRGDVPAEVTAVALWTNVHGLAQLWGWGSVGLALGDDSAQADDRLDELVTAIVDAHLGGARADT</sequence>
<evidence type="ECO:0000256" key="4">
    <source>
        <dbReference type="PROSITE-ProRule" id="PRU00335"/>
    </source>
</evidence>
<organism evidence="6 7">
    <name type="scientific">Microtetraspora fusca</name>
    <dbReference type="NCBI Taxonomy" id="1997"/>
    <lineage>
        <taxon>Bacteria</taxon>
        <taxon>Bacillati</taxon>
        <taxon>Actinomycetota</taxon>
        <taxon>Actinomycetes</taxon>
        <taxon>Streptosporangiales</taxon>
        <taxon>Streptosporangiaceae</taxon>
        <taxon>Microtetraspora</taxon>
    </lineage>
</organism>
<dbReference type="PANTHER" id="PTHR30055">
    <property type="entry name" value="HTH-TYPE TRANSCRIPTIONAL REGULATOR RUTR"/>
    <property type="match status" value="1"/>
</dbReference>
<name>A0ABW6VGV4_MICFU</name>
<evidence type="ECO:0000256" key="2">
    <source>
        <dbReference type="ARBA" id="ARBA00023125"/>
    </source>
</evidence>
<dbReference type="Proteomes" id="UP001602119">
    <property type="component" value="Unassembled WGS sequence"/>
</dbReference>
<dbReference type="PROSITE" id="PS50977">
    <property type="entry name" value="HTH_TETR_2"/>
    <property type="match status" value="1"/>
</dbReference>
<dbReference type="InterPro" id="IPR009057">
    <property type="entry name" value="Homeodomain-like_sf"/>
</dbReference>
<accession>A0ABW6VGV4</accession>
<dbReference type="Gene3D" id="1.10.357.10">
    <property type="entry name" value="Tetracycline Repressor, domain 2"/>
    <property type="match status" value="1"/>
</dbReference>
<keyword evidence="1" id="KW-0805">Transcription regulation</keyword>
<dbReference type="Pfam" id="PF13305">
    <property type="entry name" value="TetR_C_33"/>
    <property type="match status" value="1"/>
</dbReference>
<feature type="domain" description="HTH tetR-type" evidence="5">
    <location>
        <begin position="5"/>
        <end position="65"/>
    </location>
</feature>
<comment type="caution">
    <text evidence="6">The sequence shown here is derived from an EMBL/GenBank/DDBJ whole genome shotgun (WGS) entry which is preliminary data.</text>
</comment>